<reference evidence="1 2" key="1">
    <citation type="submission" date="2020-08" db="EMBL/GenBank/DDBJ databases">
        <title>Sequencing the genomes of 1000 actinobacteria strains.</title>
        <authorList>
            <person name="Klenk H.-P."/>
        </authorList>
    </citation>
    <scope>NUCLEOTIDE SEQUENCE [LARGE SCALE GENOMIC DNA]</scope>
    <source>
        <strain evidence="1 2">DSM 45886</strain>
    </source>
</reference>
<proteinExistence type="predicted"/>
<accession>A0A7W7WMT7</accession>
<comment type="caution">
    <text evidence="1">The sequence shown here is derived from an EMBL/GenBank/DDBJ whole genome shotgun (WGS) entry which is preliminary data.</text>
</comment>
<evidence type="ECO:0000313" key="2">
    <source>
        <dbReference type="Proteomes" id="UP000578819"/>
    </source>
</evidence>
<evidence type="ECO:0000313" key="1">
    <source>
        <dbReference type="EMBL" id="MBB4957155.1"/>
    </source>
</evidence>
<organism evidence="1 2">
    <name type="scientific">Micromonospora polyrhachis</name>
    <dbReference type="NCBI Taxonomy" id="1282883"/>
    <lineage>
        <taxon>Bacteria</taxon>
        <taxon>Bacillati</taxon>
        <taxon>Actinomycetota</taxon>
        <taxon>Actinomycetes</taxon>
        <taxon>Micromonosporales</taxon>
        <taxon>Micromonosporaceae</taxon>
        <taxon>Micromonospora</taxon>
    </lineage>
</organism>
<dbReference type="RefSeq" id="WP_184532994.1">
    <property type="nucleotide sequence ID" value="NZ_JACHJW010000001.1"/>
</dbReference>
<dbReference type="EMBL" id="JACHJW010000001">
    <property type="protein sequence ID" value="MBB4957155.1"/>
    <property type="molecule type" value="Genomic_DNA"/>
</dbReference>
<dbReference type="AlphaFoldDB" id="A0A7W7WMT7"/>
<keyword evidence="2" id="KW-1185">Reference proteome</keyword>
<dbReference type="Proteomes" id="UP000578819">
    <property type="component" value="Unassembled WGS sequence"/>
</dbReference>
<gene>
    <name evidence="1" type="ORF">FHR38_000888</name>
</gene>
<protein>
    <submittedName>
        <fullName evidence="1">Uncharacterized protein</fullName>
    </submittedName>
</protein>
<sequence length="85" mass="9164">MPGERPAPRPPLGLTETENLIRASELSRLVAGGPAHPTHLRVDLLRLGGQVGEGRLRVDAGHREWPAHDSAGRPRLRLSGMCFSG</sequence>
<name>A0A7W7WMT7_9ACTN</name>